<keyword evidence="4" id="KW-0804">Transcription</keyword>
<keyword evidence="9" id="KW-1185">Reference proteome</keyword>
<dbReference type="EMBL" id="BAAAGX010000032">
    <property type="protein sequence ID" value="GAA0272939.1"/>
    <property type="molecule type" value="Genomic_DNA"/>
</dbReference>
<evidence type="ECO:0000256" key="1">
    <source>
        <dbReference type="ARBA" id="ARBA00022553"/>
    </source>
</evidence>
<gene>
    <name evidence="8" type="ORF">GCM10009539_70460</name>
</gene>
<dbReference type="Proteomes" id="UP001500967">
    <property type="component" value="Unassembled WGS sequence"/>
</dbReference>
<dbReference type="PANTHER" id="PTHR43214:SF24">
    <property type="entry name" value="TRANSCRIPTIONAL REGULATORY PROTEIN NARL-RELATED"/>
    <property type="match status" value="1"/>
</dbReference>
<dbReference type="InterPro" id="IPR058245">
    <property type="entry name" value="NreC/VraR/RcsB-like_REC"/>
</dbReference>
<feature type="domain" description="Response regulatory" evidence="7">
    <location>
        <begin position="5"/>
        <end position="122"/>
    </location>
</feature>
<evidence type="ECO:0000259" key="6">
    <source>
        <dbReference type="PROSITE" id="PS50043"/>
    </source>
</evidence>
<dbReference type="PROSITE" id="PS50110">
    <property type="entry name" value="RESPONSE_REGULATORY"/>
    <property type="match status" value="1"/>
</dbReference>
<comment type="caution">
    <text evidence="8">The sequence shown here is derived from an EMBL/GenBank/DDBJ whole genome shotgun (WGS) entry which is preliminary data.</text>
</comment>
<dbReference type="PANTHER" id="PTHR43214">
    <property type="entry name" value="TWO-COMPONENT RESPONSE REGULATOR"/>
    <property type="match status" value="1"/>
</dbReference>
<accession>A0ABP3ESZ3</accession>
<evidence type="ECO:0000256" key="4">
    <source>
        <dbReference type="ARBA" id="ARBA00023163"/>
    </source>
</evidence>
<protein>
    <submittedName>
        <fullName evidence="8">Response regulator transcription factor</fullName>
    </submittedName>
</protein>
<evidence type="ECO:0000313" key="8">
    <source>
        <dbReference type="EMBL" id="GAA0272939.1"/>
    </source>
</evidence>
<dbReference type="InterPro" id="IPR016032">
    <property type="entry name" value="Sig_transdc_resp-reg_C-effctor"/>
</dbReference>
<dbReference type="InterPro" id="IPR011006">
    <property type="entry name" value="CheY-like_superfamily"/>
</dbReference>
<keyword evidence="1 5" id="KW-0597">Phosphoprotein</keyword>
<evidence type="ECO:0000259" key="7">
    <source>
        <dbReference type="PROSITE" id="PS50110"/>
    </source>
</evidence>
<dbReference type="CDD" id="cd06170">
    <property type="entry name" value="LuxR_C_like"/>
    <property type="match status" value="1"/>
</dbReference>
<dbReference type="PROSITE" id="PS00622">
    <property type="entry name" value="HTH_LUXR_1"/>
    <property type="match status" value="1"/>
</dbReference>
<evidence type="ECO:0000256" key="3">
    <source>
        <dbReference type="ARBA" id="ARBA00023125"/>
    </source>
</evidence>
<dbReference type="PROSITE" id="PS50043">
    <property type="entry name" value="HTH_LUXR_2"/>
    <property type="match status" value="1"/>
</dbReference>
<dbReference type="RefSeq" id="WP_344653279.1">
    <property type="nucleotide sequence ID" value="NZ_BAAAGX010000032.1"/>
</dbReference>
<dbReference type="SUPFAM" id="SSF46894">
    <property type="entry name" value="C-terminal effector domain of the bipartite response regulators"/>
    <property type="match status" value="1"/>
</dbReference>
<dbReference type="Pfam" id="PF00196">
    <property type="entry name" value="GerE"/>
    <property type="match status" value="1"/>
</dbReference>
<dbReference type="SMART" id="SM00421">
    <property type="entry name" value="HTH_LUXR"/>
    <property type="match status" value="1"/>
</dbReference>
<reference evidence="9" key="1">
    <citation type="journal article" date="2019" name="Int. J. Syst. Evol. Microbiol.">
        <title>The Global Catalogue of Microorganisms (GCM) 10K type strain sequencing project: providing services to taxonomists for standard genome sequencing and annotation.</title>
        <authorList>
            <consortium name="The Broad Institute Genomics Platform"/>
            <consortium name="The Broad Institute Genome Sequencing Center for Infectious Disease"/>
            <person name="Wu L."/>
            <person name="Ma J."/>
        </authorList>
    </citation>
    <scope>NUCLEOTIDE SEQUENCE [LARGE SCALE GENOMIC DNA]</scope>
    <source>
        <strain evidence="9">JCM 10425</strain>
    </source>
</reference>
<dbReference type="InterPro" id="IPR001789">
    <property type="entry name" value="Sig_transdc_resp-reg_receiver"/>
</dbReference>
<dbReference type="Pfam" id="PF00072">
    <property type="entry name" value="Response_reg"/>
    <property type="match status" value="1"/>
</dbReference>
<dbReference type="CDD" id="cd17535">
    <property type="entry name" value="REC_NarL-like"/>
    <property type="match status" value="1"/>
</dbReference>
<dbReference type="SMART" id="SM00448">
    <property type="entry name" value="REC"/>
    <property type="match status" value="1"/>
</dbReference>
<feature type="domain" description="HTH luxR-type" evidence="6">
    <location>
        <begin position="149"/>
        <end position="214"/>
    </location>
</feature>
<dbReference type="InterPro" id="IPR000792">
    <property type="entry name" value="Tscrpt_reg_LuxR_C"/>
</dbReference>
<organism evidence="8 9">
    <name type="scientific">Cryptosporangium japonicum</name>
    <dbReference type="NCBI Taxonomy" id="80872"/>
    <lineage>
        <taxon>Bacteria</taxon>
        <taxon>Bacillati</taxon>
        <taxon>Actinomycetota</taxon>
        <taxon>Actinomycetes</taxon>
        <taxon>Cryptosporangiales</taxon>
        <taxon>Cryptosporangiaceae</taxon>
        <taxon>Cryptosporangium</taxon>
    </lineage>
</organism>
<sequence>MADLRVLVVDDEALIRAGFRVLLDASPGLTVVGEAADGTTAVRQCRALNPDVLLMDIRMPGMDGLEATRHVVGDPSLDARVLIVTTFGEDEHVFAALRAGASGFVLKDTPPEDLVAAIRVVASGESLLTPRVTTRLIAEFVRRAPVVVRSTGLTGLTEREREVLVQVAAGMSNAEIAEHFVVSLNTVKTHVSRLLMKLSARDRAQLVVLAYESGLVVPGS</sequence>
<dbReference type="InterPro" id="IPR039420">
    <property type="entry name" value="WalR-like"/>
</dbReference>
<dbReference type="SUPFAM" id="SSF52172">
    <property type="entry name" value="CheY-like"/>
    <property type="match status" value="1"/>
</dbReference>
<evidence type="ECO:0000256" key="5">
    <source>
        <dbReference type="PROSITE-ProRule" id="PRU00169"/>
    </source>
</evidence>
<dbReference type="PRINTS" id="PR00038">
    <property type="entry name" value="HTHLUXR"/>
</dbReference>
<proteinExistence type="predicted"/>
<keyword evidence="3" id="KW-0238">DNA-binding</keyword>
<evidence type="ECO:0000256" key="2">
    <source>
        <dbReference type="ARBA" id="ARBA00023015"/>
    </source>
</evidence>
<evidence type="ECO:0000313" key="9">
    <source>
        <dbReference type="Proteomes" id="UP001500967"/>
    </source>
</evidence>
<feature type="modified residue" description="4-aspartylphosphate" evidence="5">
    <location>
        <position position="56"/>
    </location>
</feature>
<dbReference type="Gene3D" id="3.40.50.2300">
    <property type="match status" value="1"/>
</dbReference>
<keyword evidence="2" id="KW-0805">Transcription regulation</keyword>
<name>A0ABP3ESZ3_9ACTN</name>